<evidence type="ECO:0000259" key="3">
    <source>
        <dbReference type="Pfam" id="PF00930"/>
    </source>
</evidence>
<dbReference type="Proteomes" id="UP001589734">
    <property type="component" value="Unassembled WGS sequence"/>
</dbReference>
<dbReference type="Gene3D" id="3.40.50.1820">
    <property type="entry name" value="alpha/beta hydrolase"/>
    <property type="match status" value="1"/>
</dbReference>
<dbReference type="InterPro" id="IPR001375">
    <property type="entry name" value="Peptidase_S9_cat"/>
</dbReference>
<protein>
    <submittedName>
        <fullName evidence="4">S9 family peptidase</fullName>
    </submittedName>
</protein>
<sequence>MKKTISFFFCLILPLFFLTANAQKTKWANDNGYYIAEKGEIVQYELPNFTRTVIIDAKQLTAKASTKALEVKDFEFSKNEKLVLIYTNSKKVWRLETRGDYWLFNRETNELRQIGKNRPTSSLMFAKLSPDNNSIAYVSQHNLYVEDLNSGKETALTTDGTDRLINGTFDWAYEEEFNCRDGFRWSPDGKSIAFWQIDATKIKNFLMINNTDSIYSYTVPVEYPKAGEDPSACKVGVVNIASLQITWMKVPGDSKQHYIPLMQWIPDGSSLLVEQLNRKQNEAKLFLCAPKSGDASPIYSEKNTSWIDILPTENEGLKWINNGKEFLWLTEKDGWKHLYKISKNGKTETLVTNGKYDVIDIKAVDEKNGFVYFLASPDNATQQYLYKTALNGKGKLIKVSPANEIGTHNYRLSPDAKYAEHRFSNHKNQKISEWVNLTTQKTIKETDRNMTASGNVEMIQITTADNITLDGWMIKPTPFDPAKKYPVLFYVYTEPAGATVKDAAGYASTFLYDGDIAADGYIQISLDGRGTPVPKGAEWRKSIYQNIGILNTRDQAMAAKEILKWPFVDKDRIAVWGWSGGGSTTLNLLFQYPEIYKTGIAIAAVPNQLLYDNIYQERYMGLPQENKEPFIKGSPITYANKLQGNLLLIHGTGDDNVHYQGAEMLVNELVKNGKQFQMMSYPNRTHSINEGEGTTEHLSKLFTQYLKEHCPGGGR</sequence>
<gene>
    <name evidence="4" type="ORF">ACFFLS_25960</name>
</gene>
<keyword evidence="1" id="KW-0732">Signal</keyword>
<dbReference type="Pfam" id="PF00930">
    <property type="entry name" value="DPPIV_N"/>
    <property type="match status" value="1"/>
</dbReference>
<dbReference type="PANTHER" id="PTHR11731">
    <property type="entry name" value="PROTEASE FAMILY S9B,C DIPEPTIDYL-PEPTIDASE IV-RELATED"/>
    <property type="match status" value="1"/>
</dbReference>
<organism evidence="4 5">
    <name type="scientific">Flavobacterium procerum</name>
    <dbReference type="NCBI Taxonomy" id="1455569"/>
    <lineage>
        <taxon>Bacteria</taxon>
        <taxon>Pseudomonadati</taxon>
        <taxon>Bacteroidota</taxon>
        <taxon>Flavobacteriia</taxon>
        <taxon>Flavobacteriales</taxon>
        <taxon>Flavobacteriaceae</taxon>
        <taxon>Flavobacterium</taxon>
    </lineage>
</organism>
<feature type="domain" description="Dipeptidylpeptidase IV N-terminal" evidence="3">
    <location>
        <begin position="78"/>
        <end position="427"/>
    </location>
</feature>
<evidence type="ECO:0000259" key="2">
    <source>
        <dbReference type="Pfam" id="PF00326"/>
    </source>
</evidence>
<reference evidence="4 5" key="1">
    <citation type="submission" date="2024-09" db="EMBL/GenBank/DDBJ databases">
        <authorList>
            <person name="Sun Q."/>
            <person name="Mori K."/>
        </authorList>
    </citation>
    <scope>NUCLEOTIDE SEQUENCE [LARGE SCALE GENOMIC DNA]</scope>
    <source>
        <strain evidence="4 5">CGMCC 1.12926</strain>
    </source>
</reference>
<keyword evidence="5" id="KW-1185">Reference proteome</keyword>
<dbReference type="SUPFAM" id="SSF53474">
    <property type="entry name" value="alpha/beta-Hydrolases"/>
    <property type="match status" value="1"/>
</dbReference>
<dbReference type="Gene3D" id="2.140.10.30">
    <property type="entry name" value="Dipeptidylpeptidase IV, N-terminal domain"/>
    <property type="match status" value="1"/>
</dbReference>
<proteinExistence type="predicted"/>
<evidence type="ECO:0000256" key="1">
    <source>
        <dbReference type="SAM" id="SignalP"/>
    </source>
</evidence>
<dbReference type="PANTHER" id="PTHR11731:SF193">
    <property type="entry name" value="DIPEPTIDYL PEPTIDASE 9"/>
    <property type="match status" value="1"/>
</dbReference>
<dbReference type="InterPro" id="IPR029058">
    <property type="entry name" value="AB_hydrolase_fold"/>
</dbReference>
<feature type="signal peptide" evidence="1">
    <location>
        <begin position="1"/>
        <end position="22"/>
    </location>
</feature>
<dbReference type="EMBL" id="JBHLYW010000033">
    <property type="protein sequence ID" value="MFC0080510.1"/>
    <property type="molecule type" value="Genomic_DNA"/>
</dbReference>
<accession>A0ABV6BYJ8</accession>
<evidence type="ECO:0000313" key="5">
    <source>
        <dbReference type="Proteomes" id="UP001589734"/>
    </source>
</evidence>
<dbReference type="RefSeq" id="WP_379682406.1">
    <property type="nucleotide sequence ID" value="NZ_JBHLYW010000033.1"/>
</dbReference>
<name>A0ABV6BYJ8_9FLAO</name>
<dbReference type="SUPFAM" id="SSF82171">
    <property type="entry name" value="DPP6 N-terminal domain-like"/>
    <property type="match status" value="1"/>
</dbReference>
<dbReference type="Pfam" id="PF00326">
    <property type="entry name" value="Peptidase_S9"/>
    <property type="match status" value="1"/>
</dbReference>
<evidence type="ECO:0000313" key="4">
    <source>
        <dbReference type="EMBL" id="MFC0080510.1"/>
    </source>
</evidence>
<comment type="caution">
    <text evidence="4">The sequence shown here is derived from an EMBL/GenBank/DDBJ whole genome shotgun (WGS) entry which is preliminary data.</text>
</comment>
<dbReference type="InterPro" id="IPR050278">
    <property type="entry name" value="Serine_Prot_S9B/DPPIV"/>
</dbReference>
<feature type="chain" id="PRO_5046201358" evidence="1">
    <location>
        <begin position="23"/>
        <end position="715"/>
    </location>
</feature>
<feature type="domain" description="Peptidase S9 prolyl oligopeptidase catalytic" evidence="2">
    <location>
        <begin position="517"/>
        <end position="709"/>
    </location>
</feature>
<dbReference type="InterPro" id="IPR002469">
    <property type="entry name" value="Peptidase_S9B_N"/>
</dbReference>